<dbReference type="Pfam" id="PF03372">
    <property type="entry name" value="Exo_endo_phos"/>
    <property type="match status" value="1"/>
</dbReference>
<organism evidence="2">
    <name type="scientific">viral metagenome</name>
    <dbReference type="NCBI Taxonomy" id="1070528"/>
    <lineage>
        <taxon>unclassified sequences</taxon>
        <taxon>metagenomes</taxon>
        <taxon>organismal metagenomes</taxon>
    </lineage>
</organism>
<dbReference type="PANTHER" id="PTHR12121">
    <property type="entry name" value="CARBON CATABOLITE REPRESSOR PROTEIN 4"/>
    <property type="match status" value="1"/>
</dbReference>
<proteinExistence type="predicted"/>
<evidence type="ECO:0000259" key="1">
    <source>
        <dbReference type="Pfam" id="PF03372"/>
    </source>
</evidence>
<dbReference type="Gene3D" id="3.60.10.10">
    <property type="entry name" value="Endonuclease/exonuclease/phosphatase"/>
    <property type="match status" value="1"/>
</dbReference>
<protein>
    <recommendedName>
        <fullName evidence="1">Endonuclease/exonuclease/phosphatase domain-containing protein</fullName>
    </recommendedName>
</protein>
<reference evidence="2" key="1">
    <citation type="journal article" date="2020" name="Nature">
        <title>Giant virus diversity and host interactions through global metagenomics.</title>
        <authorList>
            <person name="Schulz F."/>
            <person name="Roux S."/>
            <person name="Paez-Espino D."/>
            <person name="Jungbluth S."/>
            <person name="Walsh D.A."/>
            <person name="Denef V.J."/>
            <person name="McMahon K.D."/>
            <person name="Konstantinidis K.T."/>
            <person name="Eloe-Fadrosh E.A."/>
            <person name="Kyrpides N.C."/>
            <person name="Woyke T."/>
        </authorList>
    </citation>
    <scope>NUCLEOTIDE SEQUENCE</scope>
    <source>
        <strain evidence="2">GVMAG-M-3300027963-41</strain>
    </source>
</reference>
<evidence type="ECO:0000313" key="2">
    <source>
        <dbReference type="EMBL" id="QHU31795.1"/>
    </source>
</evidence>
<dbReference type="InterPro" id="IPR036691">
    <property type="entry name" value="Endo/exonu/phosph_ase_sf"/>
</dbReference>
<feature type="domain" description="Endonuclease/exonuclease/phosphatase" evidence="1">
    <location>
        <begin position="6"/>
        <end position="244"/>
    </location>
</feature>
<dbReference type="SUPFAM" id="SSF56219">
    <property type="entry name" value="DNase I-like"/>
    <property type="match status" value="1"/>
</dbReference>
<dbReference type="InterPro" id="IPR050410">
    <property type="entry name" value="CCR4/nocturin_mRNA_transcr"/>
</dbReference>
<name>A0A6C0LP63_9ZZZZ</name>
<accession>A0A6C0LP63</accession>
<dbReference type="AlphaFoldDB" id="A0A6C0LP63"/>
<sequence length="264" mass="30872">MFLTVLTYNTHGLPWSRDTSVEICEWLKEKKPLVICLQEVFVEANRKYYKEHLERNGYCVCIPRDTGVALVNSGLLTAFLTYRFEFISDCFYPYLDYHNIEIFTNKGFYTLTIRETITRRTYVIANTHMQSDTEIGWIVGKKVTYDVRKAQHKQILDTLKTPHPVLIVGDMNGERSPEPLIRYMTNVDDSRLKKATFYSTGEDLDHIAWFPLQWTRPTCKFCDFVRNGPRLINCEVFQKPWSDHAPVLFSVFLPLMLSYAPVAK</sequence>
<dbReference type="GO" id="GO:0000175">
    <property type="term" value="F:3'-5'-RNA exonuclease activity"/>
    <property type="evidence" value="ECO:0007669"/>
    <property type="project" value="TreeGrafter"/>
</dbReference>
<dbReference type="PANTHER" id="PTHR12121:SF36">
    <property type="entry name" value="ENDONUCLEASE_EXONUCLEASE_PHOSPHATASE DOMAIN-CONTAINING PROTEIN"/>
    <property type="match status" value="1"/>
</dbReference>
<dbReference type="EMBL" id="MN740533">
    <property type="protein sequence ID" value="QHU31795.1"/>
    <property type="molecule type" value="Genomic_DNA"/>
</dbReference>
<dbReference type="InterPro" id="IPR005135">
    <property type="entry name" value="Endo/exonuclease/phosphatase"/>
</dbReference>